<protein>
    <submittedName>
        <fullName evidence="2">Uncharacterized protein</fullName>
    </submittedName>
</protein>
<evidence type="ECO:0000256" key="1">
    <source>
        <dbReference type="SAM" id="MobiDB-lite"/>
    </source>
</evidence>
<proteinExistence type="predicted"/>
<dbReference type="Proteomes" id="UP001497516">
    <property type="component" value="Chromosome 10"/>
</dbReference>
<evidence type="ECO:0000313" key="3">
    <source>
        <dbReference type="Proteomes" id="UP001497516"/>
    </source>
</evidence>
<keyword evidence="3" id="KW-1185">Reference proteome</keyword>
<evidence type="ECO:0000313" key="2">
    <source>
        <dbReference type="EMBL" id="CAL1361260.1"/>
    </source>
</evidence>
<accession>A0AAV2CY70</accession>
<name>A0AAV2CY70_9ROSI</name>
<dbReference type="EMBL" id="OZ034814">
    <property type="protein sequence ID" value="CAL1361260.1"/>
    <property type="molecule type" value="Genomic_DNA"/>
</dbReference>
<dbReference type="AlphaFoldDB" id="A0AAV2CY70"/>
<gene>
    <name evidence="2" type="ORF">LTRI10_LOCUS8644</name>
</gene>
<organism evidence="2 3">
    <name type="scientific">Linum trigynum</name>
    <dbReference type="NCBI Taxonomy" id="586398"/>
    <lineage>
        <taxon>Eukaryota</taxon>
        <taxon>Viridiplantae</taxon>
        <taxon>Streptophyta</taxon>
        <taxon>Embryophyta</taxon>
        <taxon>Tracheophyta</taxon>
        <taxon>Spermatophyta</taxon>
        <taxon>Magnoliopsida</taxon>
        <taxon>eudicotyledons</taxon>
        <taxon>Gunneridae</taxon>
        <taxon>Pentapetalae</taxon>
        <taxon>rosids</taxon>
        <taxon>fabids</taxon>
        <taxon>Malpighiales</taxon>
        <taxon>Linaceae</taxon>
        <taxon>Linum</taxon>
    </lineage>
</organism>
<feature type="region of interest" description="Disordered" evidence="1">
    <location>
        <begin position="1"/>
        <end position="24"/>
    </location>
</feature>
<sequence length="101" mass="11431">MFSIKGGENYQGSPPDLSFATGRESNMYPDQISLHAPPLVRIWYLSIDMEEETQSKSIKEDPRSILPAVLLGSQTYASLPRSILLYLSRNPRLRSTCWLSL</sequence>
<reference evidence="2 3" key="1">
    <citation type="submission" date="2024-04" db="EMBL/GenBank/DDBJ databases">
        <authorList>
            <person name="Fracassetti M."/>
        </authorList>
    </citation>
    <scope>NUCLEOTIDE SEQUENCE [LARGE SCALE GENOMIC DNA]</scope>
</reference>